<dbReference type="OrthoDB" id="1097811at2"/>
<organism evidence="3 4">
    <name type="scientific">Salegentibacter holothuriorum</name>
    <dbReference type="NCBI Taxonomy" id="241145"/>
    <lineage>
        <taxon>Bacteria</taxon>
        <taxon>Pseudomonadati</taxon>
        <taxon>Bacteroidota</taxon>
        <taxon>Flavobacteriia</taxon>
        <taxon>Flavobacteriales</taxon>
        <taxon>Flavobacteriaceae</taxon>
        <taxon>Salegentibacter</taxon>
    </lineage>
</organism>
<feature type="domain" description="Helix-turn-helix" evidence="2">
    <location>
        <begin position="41"/>
        <end position="85"/>
    </location>
</feature>
<name>A0A1T5BPE3_9FLAO</name>
<protein>
    <submittedName>
        <fullName evidence="3">Helix-turn-helix domain-containing protein</fullName>
    </submittedName>
</protein>
<evidence type="ECO:0000259" key="2">
    <source>
        <dbReference type="Pfam" id="PF12728"/>
    </source>
</evidence>
<dbReference type="InterPro" id="IPR041657">
    <property type="entry name" value="HTH_17"/>
</dbReference>
<dbReference type="AlphaFoldDB" id="A0A1T5BPE3"/>
<dbReference type="RefSeq" id="WP_079719996.1">
    <property type="nucleotide sequence ID" value="NZ_FUYY01000002.1"/>
</dbReference>
<dbReference type="InterPro" id="IPR009061">
    <property type="entry name" value="DNA-bd_dom_put_sf"/>
</dbReference>
<dbReference type="EMBL" id="FUYY01000002">
    <property type="protein sequence ID" value="SKB48959.1"/>
    <property type="molecule type" value="Genomic_DNA"/>
</dbReference>
<accession>A0A1T5BPE3</accession>
<dbReference type="Proteomes" id="UP000190230">
    <property type="component" value="Unassembled WGS sequence"/>
</dbReference>
<evidence type="ECO:0000256" key="1">
    <source>
        <dbReference type="SAM" id="Coils"/>
    </source>
</evidence>
<keyword evidence="1" id="KW-0175">Coiled coil</keyword>
<evidence type="ECO:0000313" key="4">
    <source>
        <dbReference type="Proteomes" id="UP000190230"/>
    </source>
</evidence>
<keyword evidence="4" id="KW-1185">Reference proteome</keyword>
<sequence>MENLGFVQAITEDFKKDLLEKIKQELDHFREEFRCKETQELLTRQEVASLFKINISTLHNWCKSGYLKKYALGNRIYFRRSEIEASLIKI</sequence>
<feature type="coiled-coil region" evidence="1">
    <location>
        <begin position="12"/>
        <end position="39"/>
    </location>
</feature>
<dbReference type="Pfam" id="PF12728">
    <property type="entry name" value="HTH_17"/>
    <property type="match status" value="1"/>
</dbReference>
<evidence type="ECO:0000313" key="3">
    <source>
        <dbReference type="EMBL" id="SKB48959.1"/>
    </source>
</evidence>
<reference evidence="4" key="1">
    <citation type="submission" date="2017-02" db="EMBL/GenBank/DDBJ databases">
        <authorList>
            <person name="Varghese N."/>
            <person name="Submissions S."/>
        </authorList>
    </citation>
    <scope>NUCLEOTIDE SEQUENCE [LARGE SCALE GENOMIC DNA]</scope>
    <source>
        <strain evidence="4">DSM 23405</strain>
    </source>
</reference>
<gene>
    <name evidence="3" type="ORF">SAMN05660776_1364</name>
</gene>
<dbReference type="SUPFAM" id="SSF46955">
    <property type="entry name" value="Putative DNA-binding domain"/>
    <property type="match status" value="1"/>
</dbReference>
<dbReference type="STRING" id="241145.SAMN05660776_1364"/>
<proteinExistence type="predicted"/>